<evidence type="ECO:0000313" key="2">
    <source>
        <dbReference type="Proteomes" id="UP001159363"/>
    </source>
</evidence>
<gene>
    <name evidence="1" type="ORF">PR048_029353</name>
</gene>
<name>A0ABQ9GDR5_9NEOP</name>
<organism evidence="1 2">
    <name type="scientific">Dryococelus australis</name>
    <dbReference type="NCBI Taxonomy" id="614101"/>
    <lineage>
        <taxon>Eukaryota</taxon>
        <taxon>Metazoa</taxon>
        <taxon>Ecdysozoa</taxon>
        <taxon>Arthropoda</taxon>
        <taxon>Hexapoda</taxon>
        <taxon>Insecta</taxon>
        <taxon>Pterygota</taxon>
        <taxon>Neoptera</taxon>
        <taxon>Polyneoptera</taxon>
        <taxon>Phasmatodea</taxon>
        <taxon>Verophasmatodea</taxon>
        <taxon>Anareolatae</taxon>
        <taxon>Phasmatidae</taxon>
        <taxon>Eurycanthinae</taxon>
        <taxon>Dryococelus</taxon>
    </lineage>
</organism>
<reference evidence="1 2" key="1">
    <citation type="submission" date="2023-02" db="EMBL/GenBank/DDBJ databases">
        <title>LHISI_Scaffold_Assembly.</title>
        <authorList>
            <person name="Stuart O.P."/>
            <person name="Cleave R."/>
            <person name="Magrath M.J.L."/>
            <person name="Mikheyev A.S."/>
        </authorList>
    </citation>
    <scope>NUCLEOTIDE SEQUENCE [LARGE SCALE GENOMIC DNA]</scope>
    <source>
        <strain evidence="1">Daus_M_001</strain>
        <tissue evidence="1">Leg muscle</tissue>
    </source>
</reference>
<evidence type="ECO:0000313" key="1">
    <source>
        <dbReference type="EMBL" id="KAJ8870332.1"/>
    </source>
</evidence>
<sequence>MTHFHEDIMKSFSRKVATPARKIFNYRLSRARRMIESVFDLLFYKNLSLYVNHIIMACCALHNFLLSKVPHQYTPLECLEEKEFESGNVTPGPRCNEPTSLSKTACHPTNSAELVRESFVHYFNNESQVSLATK</sequence>
<feature type="non-terminal residue" evidence="1">
    <location>
        <position position="134"/>
    </location>
</feature>
<dbReference type="EMBL" id="JARBHB010000013">
    <property type="protein sequence ID" value="KAJ8870332.1"/>
    <property type="molecule type" value="Genomic_DNA"/>
</dbReference>
<keyword evidence="2" id="KW-1185">Reference proteome</keyword>
<protein>
    <recommendedName>
        <fullName evidence="3">DDE Tnp4 domain-containing protein</fullName>
    </recommendedName>
</protein>
<accession>A0ABQ9GDR5</accession>
<dbReference type="Proteomes" id="UP001159363">
    <property type="component" value="Chromosome 12"/>
</dbReference>
<proteinExistence type="predicted"/>
<evidence type="ECO:0008006" key="3">
    <source>
        <dbReference type="Google" id="ProtNLM"/>
    </source>
</evidence>
<comment type="caution">
    <text evidence="1">The sequence shown here is derived from an EMBL/GenBank/DDBJ whole genome shotgun (WGS) entry which is preliminary data.</text>
</comment>